<dbReference type="EMBL" id="UPPP01000069">
    <property type="protein sequence ID" value="VBB06893.1"/>
    <property type="molecule type" value="Genomic_DNA"/>
</dbReference>
<accession>A0A498R9T0</accession>
<protein>
    <submittedName>
        <fullName evidence="1">Uncharacterized protein</fullName>
    </submittedName>
</protein>
<organism evidence="1 2">
    <name type="scientific">Lucifera butyrica</name>
    <dbReference type="NCBI Taxonomy" id="1351585"/>
    <lineage>
        <taxon>Bacteria</taxon>
        <taxon>Bacillati</taxon>
        <taxon>Bacillota</taxon>
        <taxon>Negativicutes</taxon>
        <taxon>Veillonellales</taxon>
        <taxon>Veillonellaceae</taxon>
        <taxon>Lucifera</taxon>
    </lineage>
</organism>
<dbReference type="Proteomes" id="UP000277811">
    <property type="component" value="Unassembled WGS sequence"/>
</dbReference>
<dbReference type="RefSeq" id="WP_165865960.1">
    <property type="nucleotide sequence ID" value="NZ_UPPP01000069.1"/>
</dbReference>
<evidence type="ECO:0000313" key="1">
    <source>
        <dbReference type="EMBL" id="VBB06893.1"/>
    </source>
</evidence>
<evidence type="ECO:0000313" key="2">
    <source>
        <dbReference type="Proteomes" id="UP000277811"/>
    </source>
</evidence>
<reference evidence="1 2" key="1">
    <citation type="submission" date="2018-06" db="EMBL/GenBank/DDBJ databases">
        <authorList>
            <person name="Strepis N."/>
        </authorList>
    </citation>
    <scope>NUCLEOTIDE SEQUENCE [LARGE SCALE GENOMIC DNA]</scope>
    <source>
        <strain evidence="1">LUCI</strain>
    </source>
</reference>
<proteinExistence type="predicted"/>
<dbReference type="AlphaFoldDB" id="A0A498R9T0"/>
<name>A0A498R9T0_9FIRM</name>
<sequence>MDNQEKKVPEKVSYGDSEFHVGGINDFLGGVDPHADQNLLRLTGNPG</sequence>
<keyword evidence="2" id="KW-1185">Reference proteome</keyword>
<gene>
    <name evidence="1" type="ORF">LUCI_2133</name>
</gene>